<name>A0ACC3B8D6_9EURO</name>
<gene>
    <name evidence="1" type="ORF">N8T08_002691</name>
</gene>
<protein>
    <submittedName>
        <fullName evidence="1">Uncharacterized protein</fullName>
    </submittedName>
</protein>
<proteinExistence type="predicted"/>
<reference evidence="1 2" key="1">
    <citation type="journal article" date="2023" name="ACS Omega">
        <title>Identification of the Neoaspergillic Acid Biosynthesis Gene Cluster by Establishing an In Vitro CRISPR-Ribonucleoprotein Genetic System in Aspergillus melleus.</title>
        <authorList>
            <person name="Yuan B."/>
            <person name="Grau M.F."/>
            <person name="Murata R.M."/>
            <person name="Torok T."/>
            <person name="Venkateswaran K."/>
            <person name="Stajich J.E."/>
            <person name="Wang C.C.C."/>
        </authorList>
    </citation>
    <scope>NUCLEOTIDE SEQUENCE [LARGE SCALE GENOMIC DNA]</scope>
    <source>
        <strain evidence="1 2">IMV 1140</strain>
    </source>
</reference>
<sequence length="172" mass="20272">MRCSICHHSYKYSKAIPGSFPDDEFVTIPLDERANSERQKELADTGRHLAREEKERAAEERARVTWDSQEPMPEEQHKTVRIRAPYVDSPPFNRSTVFVRRQTNSLPHLTEYRRSGFETRGYVNQLPYRRVPNWSRDSRCGDRRKTGLEKLRERSSQLRALQRGTSHNGRMV</sequence>
<comment type="caution">
    <text evidence="1">The sequence shown here is derived from an EMBL/GenBank/DDBJ whole genome shotgun (WGS) entry which is preliminary data.</text>
</comment>
<organism evidence="1 2">
    <name type="scientific">Aspergillus melleus</name>
    <dbReference type="NCBI Taxonomy" id="138277"/>
    <lineage>
        <taxon>Eukaryota</taxon>
        <taxon>Fungi</taxon>
        <taxon>Dikarya</taxon>
        <taxon>Ascomycota</taxon>
        <taxon>Pezizomycotina</taxon>
        <taxon>Eurotiomycetes</taxon>
        <taxon>Eurotiomycetidae</taxon>
        <taxon>Eurotiales</taxon>
        <taxon>Aspergillaceae</taxon>
        <taxon>Aspergillus</taxon>
        <taxon>Aspergillus subgen. Circumdati</taxon>
    </lineage>
</organism>
<evidence type="ECO:0000313" key="2">
    <source>
        <dbReference type="Proteomes" id="UP001177260"/>
    </source>
</evidence>
<accession>A0ACC3B8D6</accession>
<dbReference type="Proteomes" id="UP001177260">
    <property type="component" value="Unassembled WGS sequence"/>
</dbReference>
<dbReference type="EMBL" id="JAOPJF010000016">
    <property type="protein sequence ID" value="KAK1146618.1"/>
    <property type="molecule type" value="Genomic_DNA"/>
</dbReference>
<keyword evidence="2" id="KW-1185">Reference proteome</keyword>
<evidence type="ECO:0000313" key="1">
    <source>
        <dbReference type="EMBL" id="KAK1146618.1"/>
    </source>
</evidence>